<dbReference type="RefSeq" id="WP_193689477.1">
    <property type="nucleotide sequence ID" value="NZ_CP063233.1"/>
</dbReference>
<gene>
    <name evidence="2" type="ORF">IM720_19200</name>
</gene>
<evidence type="ECO:0000313" key="2">
    <source>
        <dbReference type="EMBL" id="QOU02845.1"/>
    </source>
</evidence>
<dbReference type="Proteomes" id="UP000593833">
    <property type="component" value="Chromosome"/>
</dbReference>
<dbReference type="AlphaFoldDB" id="A0A7M2IZT9"/>
<name>A0A7M2IZT9_PSEFL</name>
<dbReference type="EMBL" id="CP063233">
    <property type="protein sequence ID" value="QOU02845.1"/>
    <property type="molecule type" value="Genomic_DNA"/>
</dbReference>
<accession>A0A7M2IZT9</accession>
<evidence type="ECO:0000313" key="3">
    <source>
        <dbReference type="Proteomes" id="UP000593833"/>
    </source>
</evidence>
<organism evidence="2 3">
    <name type="scientific">Pseudomonas fluorescens</name>
    <dbReference type="NCBI Taxonomy" id="294"/>
    <lineage>
        <taxon>Bacteria</taxon>
        <taxon>Pseudomonadati</taxon>
        <taxon>Pseudomonadota</taxon>
        <taxon>Gammaproteobacteria</taxon>
        <taxon>Pseudomonadales</taxon>
        <taxon>Pseudomonadaceae</taxon>
        <taxon>Pseudomonas</taxon>
    </lineage>
</organism>
<evidence type="ECO:0000256" key="1">
    <source>
        <dbReference type="SAM" id="MobiDB-lite"/>
    </source>
</evidence>
<feature type="compositionally biased region" description="Basic and acidic residues" evidence="1">
    <location>
        <begin position="186"/>
        <end position="200"/>
    </location>
</feature>
<reference evidence="2 3" key="1">
    <citation type="submission" date="2020-10" db="EMBL/GenBank/DDBJ databases">
        <title>Complete genome sequence of a novel Pseudomonas fluorescens strain isolated from the flower of kumarahou (Pomaderris kumeraho).</title>
        <authorList>
            <person name="Summers M.C."/>
            <person name="Nowak V."/>
            <person name="Fairhurst M.J."/>
            <person name="Owen J.G."/>
            <person name="Gerth M.L."/>
            <person name="Patrick W.M."/>
        </authorList>
    </citation>
    <scope>NUCLEOTIDE SEQUENCE [LARGE SCALE GENOMIC DNA]</scope>
    <source>
        <strain evidence="2 3">KF1</strain>
    </source>
</reference>
<proteinExistence type="predicted"/>
<sequence>MTNASHIAHIEHELDGFHQSLVTYRQQLGAWYSRALDSVSHAADLPSLLGMDRVLRAGNSQRSVSLSDTDFSTVARCPTGGMLQIESKFESVYDVPIGDIPVEVIGLDDGSSTVVMLDEQGKGSHPCVAGARYQVRVQGGVSAQQVDALFVSYAGLTADLEQWLRSQWEGSPTRHRVSLRLPASADRPHPTQRPNRELSL</sequence>
<protein>
    <recommendedName>
        <fullName evidence="4">Type IV secretion protein Rhs</fullName>
    </recommendedName>
</protein>
<feature type="region of interest" description="Disordered" evidence="1">
    <location>
        <begin position="175"/>
        <end position="200"/>
    </location>
</feature>
<evidence type="ECO:0008006" key="4">
    <source>
        <dbReference type="Google" id="ProtNLM"/>
    </source>
</evidence>